<dbReference type="SUPFAM" id="SSF102400">
    <property type="entry name" value="DNA polymerase III chi subunit"/>
    <property type="match status" value="1"/>
</dbReference>
<name>A0ABR6RJE6_9BURK</name>
<dbReference type="PANTHER" id="PTHR38767">
    <property type="entry name" value="DNA POLYMERASE III SUBUNIT CHI"/>
    <property type="match status" value="1"/>
</dbReference>
<dbReference type="RefSeq" id="WP_184710615.1">
    <property type="nucleotide sequence ID" value="NZ_JACHKZ010000027.1"/>
</dbReference>
<accession>A0ABR6RJE6</accession>
<dbReference type="Gene3D" id="3.40.50.10110">
    <property type="entry name" value="DNA polymerase III subunit chi"/>
    <property type="match status" value="1"/>
</dbReference>
<comment type="caution">
    <text evidence="1">The sequence shown here is derived from an EMBL/GenBank/DDBJ whole genome shotgun (WGS) entry which is preliminary data.</text>
</comment>
<sequence>MADKTAVAFHFNAPSKLTYACKLVRKLQRMDMPLVVLAAPDVVAELDLALWSFGGEPQFLAHCRADAAAAVLQRSPTVLASQVDEGLPHRRVLLNLSDHMPGDFAQFERVIEVVSADDDNDRQLARQRWRDYTAQGYTIERRDLVMKTDD</sequence>
<organism evidence="1 2">
    <name type="scientific">Comamonas odontotermitis</name>
    <dbReference type="NCBI Taxonomy" id="379895"/>
    <lineage>
        <taxon>Bacteria</taxon>
        <taxon>Pseudomonadati</taxon>
        <taxon>Pseudomonadota</taxon>
        <taxon>Betaproteobacteria</taxon>
        <taxon>Burkholderiales</taxon>
        <taxon>Comamonadaceae</taxon>
        <taxon>Comamonas</taxon>
    </lineage>
</organism>
<evidence type="ECO:0000313" key="2">
    <source>
        <dbReference type="Proteomes" id="UP000562492"/>
    </source>
</evidence>
<dbReference type="EC" id="2.7.7.7" evidence="1"/>
<evidence type="ECO:0000313" key="1">
    <source>
        <dbReference type="EMBL" id="MBB6579310.1"/>
    </source>
</evidence>
<keyword evidence="1" id="KW-0808">Transferase</keyword>
<dbReference type="Proteomes" id="UP000562492">
    <property type="component" value="Unassembled WGS sequence"/>
</dbReference>
<dbReference type="PANTHER" id="PTHR38767:SF1">
    <property type="entry name" value="DNA POLYMERASE III SUBUNIT CHI"/>
    <property type="match status" value="1"/>
</dbReference>
<dbReference type="GO" id="GO:0003887">
    <property type="term" value="F:DNA-directed DNA polymerase activity"/>
    <property type="evidence" value="ECO:0007669"/>
    <property type="project" value="UniProtKB-EC"/>
</dbReference>
<keyword evidence="1" id="KW-0548">Nucleotidyltransferase</keyword>
<proteinExistence type="predicted"/>
<dbReference type="Pfam" id="PF04364">
    <property type="entry name" value="DNA_pol3_chi"/>
    <property type="match status" value="1"/>
</dbReference>
<dbReference type="InterPro" id="IPR036768">
    <property type="entry name" value="PolIII_chi_sf"/>
</dbReference>
<dbReference type="InterPro" id="IPR007459">
    <property type="entry name" value="DNA_pol3_chi"/>
</dbReference>
<reference evidence="1 2" key="1">
    <citation type="submission" date="2020-08" db="EMBL/GenBank/DDBJ databases">
        <title>Functional genomics of gut bacteria from endangered species of beetles.</title>
        <authorList>
            <person name="Carlos-Shanley C."/>
        </authorList>
    </citation>
    <scope>NUCLEOTIDE SEQUENCE [LARGE SCALE GENOMIC DNA]</scope>
    <source>
        <strain evidence="1 2">S00124</strain>
    </source>
</reference>
<keyword evidence="2" id="KW-1185">Reference proteome</keyword>
<dbReference type="EMBL" id="JACHKZ010000027">
    <property type="protein sequence ID" value="MBB6579310.1"/>
    <property type="molecule type" value="Genomic_DNA"/>
</dbReference>
<gene>
    <name evidence="1" type="ORF">HNP33_003422</name>
</gene>
<protein>
    <submittedName>
        <fullName evidence="1">DNA polymerase-3 subunit chi</fullName>
        <ecNumber evidence="1">2.7.7.7</ecNumber>
    </submittedName>
</protein>